<sequence length="131" mass="14672">MSEYTRFSNLAGSEASDEVCTRELERAGIEVVKLPEICRYGEPKTVVMGQLGPWGFRRTWYYWVAEGPGIPPVEAEALHEEHGKVVRVDGHCGAPSPLEWFKGFAVGHYHVDAQEGLTALAETINTLRRDR</sequence>
<dbReference type="EMBL" id="LAZR01000125">
    <property type="protein sequence ID" value="KKN88872.1"/>
    <property type="molecule type" value="Genomic_DNA"/>
</dbReference>
<evidence type="ECO:0000313" key="1">
    <source>
        <dbReference type="EMBL" id="KKN88872.1"/>
    </source>
</evidence>
<reference evidence="1" key="1">
    <citation type="journal article" date="2015" name="Nature">
        <title>Complex archaea that bridge the gap between prokaryotes and eukaryotes.</title>
        <authorList>
            <person name="Spang A."/>
            <person name="Saw J.H."/>
            <person name="Jorgensen S.L."/>
            <person name="Zaremba-Niedzwiedzka K."/>
            <person name="Martijn J."/>
            <person name="Lind A.E."/>
            <person name="van Eijk R."/>
            <person name="Schleper C."/>
            <person name="Guy L."/>
            <person name="Ettema T.J."/>
        </authorList>
    </citation>
    <scope>NUCLEOTIDE SEQUENCE</scope>
</reference>
<organism evidence="1">
    <name type="scientific">marine sediment metagenome</name>
    <dbReference type="NCBI Taxonomy" id="412755"/>
    <lineage>
        <taxon>unclassified sequences</taxon>
        <taxon>metagenomes</taxon>
        <taxon>ecological metagenomes</taxon>
    </lineage>
</organism>
<protein>
    <submittedName>
        <fullName evidence="1">Uncharacterized protein</fullName>
    </submittedName>
</protein>
<accession>A0A0F9UN03</accession>
<proteinExistence type="predicted"/>
<dbReference type="AlphaFoldDB" id="A0A0F9UN03"/>
<comment type="caution">
    <text evidence="1">The sequence shown here is derived from an EMBL/GenBank/DDBJ whole genome shotgun (WGS) entry which is preliminary data.</text>
</comment>
<gene>
    <name evidence="1" type="ORF">LCGC14_0244790</name>
</gene>
<name>A0A0F9UN03_9ZZZZ</name>